<comment type="caution">
    <text evidence="2">The sequence shown here is derived from an EMBL/GenBank/DDBJ whole genome shotgun (WGS) entry which is preliminary data.</text>
</comment>
<dbReference type="GO" id="GO:0005886">
    <property type="term" value="C:plasma membrane"/>
    <property type="evidence" value="ECO:0007669"/>
    <property type="project" value="InterPro"/>
</dbReference>
<keyword evidence="2" id="KW-0808">Transferase</keyword>
<dbReference type="Proteomes" id="UP001237642">
    <property type="component" value="Unassembled WGS sequence"/>
</dbReference>
<feature type="compositionally biased region" description="Polar residues" evidence="1">
    <location>
        <begin position="250"/>
        <end position="268"/>
    </location>
</feature>
<proteinExistence type="predicted"/>
<dbReference type="GO" id="GO:0016301">
    <property type="term" value="F:kinase activity"/>
    <property type="evidence" value="ECO:0007669"/>
    <property type="project" value="UniProtKB-KW"/>
</dbReference>
<feature type="region of interest" description="Disordered" evidence="1">
    <location>
        <begin position="250"/>
        <end position="283"/>
    </location>
</feature>
<dbReference type="AlphaFoldDB" id="A0AAD8NA26"/>
<name>A0AAD8NA26_9APIA</name>
<keyword evidence="3" id="KW-1185">Reference proteome</keyword>
<accession>A0AAD8NA26</accession>
<reference evidence="2" key="1">
    <citation type="submission" date="2023-02" db="EMBL/GenBank/DDBJ databases">
        <title>Genome of toxic invasive species Heracleum sosnowskyi carries increased number of genes despite the absence of recent whole-genome duplications.</title>
        <authorList>
            <person name="Schelkunov M."/>
            <person name="Shtratnikova V."/>
            <person name="Makarenko M."/>
            <person name="Klepikova A."/>
            <person name="Omelchenko D."/>
            <person name="Novikova G."/>
            <person name="Obukhova E."/>
            <person name="Bogdanov V."/>
            <person name="Penin A."/>
            <person name="Logacheva M."/>
        </authorList>
    </citation>
    <scope>NUCLEOTIDE SEQUENCE</scope>
    <source>
        <strain evidence="2">Hsosn_3</strain>
        <tissue evidence="2">Leaf</tissue>
    </source>
</reference>
<reference evidence="2" key="2">
    <citation type="submission" date="2023-05" db="EMBL/GenBank/DDBJ databases">
        <authorList>
            <person name="Schelkunov M.I."/>
        </authorList>
    </citation>
    <scope>NUCLEOTIDE SEQUENCE</scope>
    <source>
        <strain evidence="2">Hsosn_3</strain>
        <tissue evidence="2">Leaf</tissue>
    </source>
</reference>
<evidence type="ECO:0000313" key="3">
    <source>
        <dbReference type="Proteomes" id="UP001237642"/>
    </source>
</evidence>
<keyword evidence="2" id="KW-0418">Kinase</keyword>
<evidence type="ECO:0000256" key="1">
    <source>
        <dbReference type="SAM" id="MobiDB-lite"/>
    </source>
</evidence>
<dbReference type="EMBL" id="JAUIZM010000002">
    <property type="protein sequence ID" value="KAK1400083.1"/>
    <property type="molecule type" value="Genomic_DNA"/>
</dbReference>
<protein>
    <submittedName>
        <fullName evidence="2">Membrane-associated kinase regulator 4</fullName>
    </submittedName>
</protein>
<sequence>MKLMASTNLPFYNHAEDMYIDMELSCSSTSVFFSSPQARDFEFQMCDFTHLEKETITSPADELFYKGKLLPLHLPPRLEMVEKLLQTTKNSKDDQQCSIVLASTTNTTPSDQSCNISPSESCRVSCELNPADYFEWSSELSGFVSGTDQPKKSWSKYKLKLIKQSCLGQKLKASRAYLKSLFSKSGSDKSSVEATCNDEDSEHVTKGNKDYFRRYIKVAKKSPYGQLVRGMKIPTLVSVMSSFEKDGFDQDNNITTDRKSFSGTKQRPSTIKSSTSSGASSLSSSFSFYSNGVYETPLLKRSNSATSEIESSIEAAIAYCKKSQQLFTTRNTVNEAGFCSFSVSRIVA</sequence>
<dbReference type="PANTHER" id="PTHR33312">
    <property type="entry name" value="MEMBRANE-ASSOCIATED KINASE REGULATOR 4-RELATED"/>
    <property type="match status" value="1"/>
</dbReference>
<dbReference type="InterPro" id="IPR039620">
    <property type="entry name" value="BKI1/MAKR1/3/4"/>
</dbReference>
<feature type="compositionally biased region" description="Low complexity" evidence="1">
    <location>
        <begin position="269"/>
        <end position="283"/>
    </location>
</feature>
<dbReference type="GO" id="GO:0019210">
    <property type="term" value="F:kinase inhibitor activity"/>
    <property type="evidence" value="ECO:0007669"/>
    <property type="project" value="InterPro"/>
</dbReference>
<dbReference type="PANTHER" id="PTHR33312:SF21">
    <property type="entry name" value="MEMBRANE-ASSOCIATED KINASE REGULATOR 3-RELATED"/>
    <property type="match status" value="1"/>
</dbReference>
<organism evidence="2 3">
    <name type="scientific">Heracleum sosnowskyi</name>
    <dbReference type="NCBI Taxonomy" id="360622"/>
    <lineage>
        <taxon>Eukaryota</taxon>
        <taxon>Viridiplantae</taxon>
        <taxon>Streptophyta</taxon>
        <taxon>Embryophyta</taxon>
        <taxon>Tracheophyta</taxon>
        <taxon>Spermatophyta</taxon>
        <taxon>Magnoliopsida</taxon>
        <taxon>eudicotyledons</taxon>
        <taxon>Gunneridae</taxon>
        <taxon>Pentapetalae</taxon>
        <taxon>asterids</taxon>
        <taxon>campanulids</taxon>
        <taxon>Apiales</taxon>
        <taxon>Apiaceae</taxon>
        <taxon>Apioideae</taxon>
        <taxon>apioid superclade</taxon>
        <taxon>Tordylieae</taxon>
        <taxon>Tordyliinae</taxon>
        <taxon>Heracleum</taxon>
    </lineage>
</organism>
<evidence type="ECO:0000313" key="2">
    <source>
        <dbReference type="EMBL" id="KAK1400083.1"/>
    </source>
</evidence>
<gene>
    <name evidence="2" type="ORF">POM88_009946</name>
</gene>